<dbReference type="InterPro" id="IPR018791">
    <property type="entry name" value="UV_resistance/autophagy_Atg14"/>
</dbReference>
<dbReference type="GO" id="GO:0035493">
    <property type="term" value="P:SNARE complex assembly"/>
    <property type="evidence" value="ECO:0007669"/>
    <property type="project" value="TreeGrafter"/>
</dbReference>
<dbReference type="Proteomes" id="UP001172681">
    <property type="component" value="Unassembled WGS sequence"/>
</dbReference>
<evidence type="ECO:0000256" key="4">
    <source>
        <dbReference type="SAM" id="Coils"/>
    </source>
</evidence>
<comment type="similarity">
    <text evidence="1">Belongs to the ATG14 family.</text>
</comment>
<protein>
    <recommendedName>
        <fullName evidence="2">Autophagy-related protein 14</fullName>
    </recommendedName>
</protein>
<dbReference type="PANTHER" id="PTHR15157">
    <property type="entry name" value="UV RADIATION RESISTANCE-ASSOCIATED GENE PROTEIN"/>
    <property type="match status" value="1"/>
</dbReference>
<dbReference type="EMBL" id="JAPDRN010000001">
    <property type="protein sequence ID" value="KAJ9647645.1"/>
    <property type="molecule type" value="Genomic_DNA"/>
</dbReference>
<dbReference type="GO" id="GO:0000323">
    <property type="term" value="C:lytic vacuole"/>
    <property type="evidence" value="ECO:0007669"/>
    <property type="project" value="TreeGrafter"/>
</dbReference>
<comment type="caution">
    <text evidence="6">The sequence shown here is derived from an EMBL/GenBank/DDBJ whole genome shotgun (WGS) entry which is preliminary data.</text>
</comment>
<gene>
    <name evidence="6" type="ORF">H2204_000275</name>
</gene>
<evidence type="ECO:0000256" key="2">
    <source>
        <dbReference type="ARBA" id="ARBA00013807"/>
    </source>
</evidence>
<proteinExistence type="inferred from homology"/>
<evidence type="ECO:0000313" key="6">
    <source>
        <dbReference type="EMBL" id="KAJ9647645.1"/>
    </source>
</evidence>
<reference evidence="6" key="1">
    <citation type="submission" date="2022-10" db="EMBL/GenBank/DDBJ databases">
        <title>Culturing micro-colonial fungi from biological soil crusts in the Mojave desert and describing Neophaeococcomyces mojavensis, and introducing the new genera and species Taxawa tesnikishii.</title>
        <authorList>
            <person name="Kurbessoian T."/>
            <person name="Stajich J.E."/>
        </authorList>
    </citation>
    <scope>NUCLEOTIDE SEQUENCE</scope>
    <source>
        <strain evidence="6">TK_35</strain>
    </source>
</reference>
<feature type="region of interest" description="Disordered" evidence="5">
    <location>
        <begin position="547"/>
        <end position="572"/>
    </location>
</feature>
<feature type="compositionally biased region" description="Low complexity" evidence="5">
    <location>
        <begin position="450"/>
        <end position="466"/>
    </location>
</feature>
<evidence type="ECO:0000313" key="7">
    <source>
        <dbReference type="Proteomes" id="UP001172681"/>
    </source>
</evidence>
<name>A0AA39D5A3_9EURO</name>
<organism evidence="6 7">
    <name type="scientific">Knufia peltigerae</name>
    <dbReference type="NCBI Taxonomy" id="1002370"/>
    <lineage>
        <taxon>Eukaryota</taxon>
        <taxon>Fungi</taxon>
        <taxon>Dikarya</taxon>
        <taxon>Ascomycota</taxon>
        <taxon>Pezizomycotina</taxon>
        <taxon>Eurotiomycetes</taxon>
        <taxon>Chaetothyriomycetidae</taxon>
        <taxon>Chaetothyriales</taxon>
        <taxon>Trichomeriaceae</taxon>
        <taxon>Knufia</taxon>
    </lineage>
</organism>
<dbReference type="GO" id="GO:0000149">
    <property type="term" value="F:SNARE binding"/>
    <property type="evidence" value="ECO:0007669"/>
    <property type="project" value="TreeGrafter"/>
</dbReference>
<evidence type="ECO:0000256" key="1">
    <source>
        <dbReference type="ARBA" id="ARBA00009574"/>
    </source>
</evidence>
<dbReference type="GO" id="GO:0032991">
    <property type="term" value="C:protein-containing complex"/>
    <property type="evidence" value="ECO:0007669"/>
    <property type="project" value="UniProtKB-ARBA"/>
</dbReference>
<evidence type="ECO:0000256" key="3">
    <source>
        <dbReference type="ARBA" id="ARBA00023054"/>
    </source>
</evidence>
<dbReference type="AlphaFoldDB" id="A0AA39D5A3"/>
<feature type="coiled-coil region" evidence="4">
    <location>
        <begin position="146"/>
        <end position="187"/>
    </location>
</feature>
<evidence type="ECO:0000256" key="5">
    <source>
        <dbReference type="SAM" id="MobiDB-lite"/>
    </source>
</evidence>
<keyword evidence="3 4" id="KW-0175">Coiled coil</keyword>
<accession>A0AA39D5A3</accession>
<dbReference type="PANTHER" id="PTHR15157:SF13">
    <property type="entry name" value="AUTOPHAGY-RELATED PROTEIN 14"/>
    <property type="match status" value="1"/>
</dbReference>
<dbReference type="Pfam" id="PF10186">
    <property type="entry name" value="ATG14"/>
    <property type="match status" value="1"/>
</dbReference>
<keyword evidence="7" id="KW-1185">Reference proteome</keyword>
<dbReference type="GO" id="GO:0005768">
    <property type="term" value="C:endosome"/>
    <property type="evidence" value="ECO:0007669"/>
    <property type="project" value="TreeGrafter"/>
</dbReference>
<sequence length="572" mass="64242">MWPRTPRLRPTVWLKRRSSSSSYPGTPPEWSLDATIEPTTEHEIKDPLNPDADIVCVETEKAKPKEMDCGICQTHLTQEVGPNCTSCAQSTLYAIRLELARVLIEKEGFGKKVEAIIADTDPAEPYDNELAILRSAYHSQVESSEAQILHEEHTELRRRLVIAQKELELKEEKRDEMERILKDRRANLAAARVAQAKREDIALAEFREKGMQLKAEHDMVHNKVVDAKAVLCRESALLLGLRHAKKKTKDGEIKDCYMIGQLPLPDLKDINNVRCVDLTAALDNTARLVFLCAYYLGLRLPAEITLPHRDYPLSTINTPQTSYFGHRIAFPGSGSSLSAPSSPSASRVDLSSFSRPRPLFIGSFDATEVVSQYAKKEPLAFNFFIEGISLLAWDIAWLCRTQGFVQGTELWEDISDIGRNLHQMIIAQPESPATFRTLTQRDLQIRQRRSQSTSSPSSESRMSVGRLGSGSHTSAHTFLGSAAAARDNPARNWRLNKYTMIKDPLKKHLLGEMNTAEWELLDEQEWDDGGEKMDDAVVVRTRGMDGKEYDQSRKIGGGEGRGTSGWTKVKSR</sequence>
<feature type="region of interest" description="Disordered" evidence="5">
    <location>
        <begin position="445"/>
        <end position="470"/>
    </location>
</feature>